<reference evidence="5 6" key="1">
    <citation type="submission" date="2016-02" db="EMBL/GenBank/DDBJ databases">
        <title>Genome analysis of coral dinoflagellate symbionts highlights evolutionary adaptations to a symbiotic lifestyle.</title>
        <authorList>
            <person name="Aranda M."/>
            <person name="Li Y."/>
            <person name="Liew Y.J."/>
            <person name="Baumgarten S."/>
            <person name="Simakov O."/>
            <person name="Wilson M."/>
            <person name="Piel J."/>
            <person name="Ashoor H."/>
            <person name="Bougouffa S."/>
            <person name="Bajic V.B."/>
            <person name="Ryu T."/>
            <person name="Ravasi T."/>
            <person name="Bayer T."/>
            <person name="Micklem G."/>
            <person name="Kim H."/>
            <person name="Bhak J."/>
            <person name="Lajeunesse T.C."/>
            <person name="Voolstra C.R."/>
        </authorList>
    </citation>
    <scope>NUCLEOTIDE SEQUENCE [LARGE SCALE GENOMIC DNA]</scope>
    <source>
        <strain evidence="5 6">CCMP2467</strain>
    </source>
</reference>
<keyword evidence="1" id="KW-0479">Metal-binding</keyword>
<evidence type="ECO:0000256" key="1">
    <source>
        <dbReference type="ARBA" id="ARBA00022723"/>
    </source>
</evidence>
<dbReference type="Gene3D" id="3.40.140.10">
    <property type="entry name" value="Cytidine Deaminase, domain 2"/>
    <property type="match status" value="1"/>
</dbReference>
<dbReference type="EMBL" id="LSRX01000145">
    <property type="protein sequence ID" value="OLQ07194.1"/>
    <property type="molecule type" value="Genomic_DNA"/>
</dbReference>
<feature type="region of interest" description="Disordered" evidence="3">
    <location>
        <begin position="156"/>
        <end position="287"/>
    </location>
</feature>
<dbReference type="InterPro" id="IPR016193">
    <property type="entry name" value="Cytidine_deaminase-like"/>
</dbReference>
<evidence type="ECO:0000256" key="2">
    <source>
        <dbReference type="ARBA" id="ARBA00022833"/>
    </source>
</evidence>
<organism evidence="5 6">
    <name type="scientific">Symbiodinium microadriaticum</name>
    <name type="common">Dinoflagellate</name>
    <name type="synonym">Zooxanthella microadriatica</name>
    <dbReference type="NCBI Taxonomy" id="2951"/>
    <lineage>
        <taxon>Eukaryota</taxon>
        <taxon>Sar</taxon>
        <taxon>Alveolata</taxon>
        <taxon>Dinophyceae</taxon>
        <taxon>Suessiales</taxon>
        <taxon>Symbiodiniaceae</taxon>
        <taxon>Symbiodinium</taxon>
    </lineage>
</organism>
<dbReference type="GO" id="GO:0016787">
    <property type="term" value="F:hydrolase activity"/>
    <property type="evidence" value="ECO:0007669"/>
    <property type="project" value="InterPro"/>
</dbReference>
<accession>A0A1Q9EIB0</accession>
<feature type="domain" description="CMP/dCMP-type deaminase" evidence="4">
    <location>
        <begin position="46"/>
        <end position="103"/>
    </location>
</feature>
<dbReference type="InterPro" id="IPR002125">
    <property type="entry name" value="CMP_dCMP_dom"/>
</dbReference>
<gene>
    <name evidence="5" type="primary">comEB</name>
    <name evidence="5" type="ORF">AK812_SmicGene9432</name>
</gene>
<dbReference type="SUPFAM" id="SSF53927">
    <property type="entry name" value="Cytidine deaminase-like"/>
    <property type="match status" value="1"/>
</dbReference>
<dbReference type="PROSITE" id="PS00903">
    <property type="entry name" value="CYT_DCMP_DEAMINASES_1"/>
    <property type="match status" value="1"/>
</dbReference>
<evidence type="ECO:0000313" key="5">
    <source>
        <dbReference type="EMBL" id="OLQ07194.1"/>
    </source>
</evidence>
<dbReference type="OrthoDB" id="6710946at2759"/>
<dbReference type="Proteomes" id="UP000186817">
    <property type="component" value="Unassembled WGS sequence"/>
</dbReference>
<proteinExistence type="predicted"/>
<dbReference type="GO" id="GO:0008270">
    <property type="term" value="F:zinc ion binding"/>
    <property type="evidence" value="ECO:0007669"/>
    <property type="project" value="InterPro"/>
</dbReference>
<keyword evidence="6" id="KW-1185">Reference proteome</keyword>
<keyword evidence="2" id="KW-0862">Zinc</keyword>
<evidence type="ECO:0000259" key="4">
    <source>
        <dbReference type="Pfam" id="PF00383"/>
    </source>
</evidence>
<dbReference type="AlphaFoldDB" id="A0A1Q9EIB0"/>
<comment type="caution">
    <text evidence="5">The sequence shown here is derived from an EMBL/GenBank/DDBJ whole genome shotgun (WGS) entry which is preliminary data.</text>
</comment>
<dbReference type="Pfam" id="PF00383">
    <property type="entry name" value="dCMP_cyt_deam_1"/>
    <property type="match status" value="1"/>
</dbReference>
<evidence type="ECO:0000256" key="3">
    <source>
        <dbReference type="SAM" id="MobiDB-lite"/>
    </source>
</evidence>
<name>A0A1Q9EIB0_SYMMI</name>
<feature type="non-terminal residue" evidence="5">
    <location>
        <position position="287"/>
    </location>
</feature>
<evidence type="ECO:0000313" key="6">
    <source>
        <dbReference type="Proteomes" id="UP000186817"/>
    </source>
</evidence>
<feature type="compositionally biased region" description="Basic and acidic residues" evidence="3">
    <location>
        <begin position="261"/>
        <end position="271"/>
    </location>
</feature>
<feature type="compositionally biased region" description="Pro residues" evidence="3">
    <location>
        <begin position="184"/>
        <end position="193"/>
    </location>
</feature>
<sequence>MRYASRLCAQEDGSGRRIVEILGLAMHYPPKFEVSGSSESQEASLKELTGMRARTLHAEVMLVARCAREGIRTEGAWLYCLQPPCWNCIKAVMMAGITRIVFQESDAPKSFDRQREVVADTGAEWCYQRPSAKRQRYLRDFQQHWAAEYLPSMRADDRKPMNRAGELTAPKAPKAPVTSYPAAPAQPAPPRPPVRLADSTEEAPRRPAALTALPVTTDLVLAGPTEHSTPGSSPGGLDLSKGKASKGEHMYRRKWNPRIAMEQRKEREKQRPVANPPRPAPASGAPQ</sequence>
<protein>
    <submittedName>
        <fullName evidence="5">ComE operon protein 2</fullName>
    </submittedName>
</protein>
<dbReference type="InterPro" id="IPR016192">
    <property type="entry name" value="APOBEC/CMP_deaminase_Zn-bd"/>
</dbReference>